<dbReference type="Gene3D" id="3.30.50.10">
    <property type="entry name" value="Erythroid Transcription Factor GATA-1, subunit A"/>
    <property type="match status" value="1"/>
</dbReference>
<dbReference type="InterPro" id="IPR013088">
    <property type="entry name" value="Znf_NHR/GATA"/>
</dbReference>
<name>A0ABN7USR8_GIGMA</name>
<keyword evidence="3" id="KW-0805">Transcription regulation</keyword>
<proteinExistence type="inferred from homology"/>
<protein>
    <submittedName>
        <fullName evidence="9">5890_t:CDS:1</fullName>
    </submittedName>
</protein>
<dbReference type="SMART" id="SM00401">
    <property type="entry name" value="ZnF_GATA"/>
    <property type="match status" value="1"/>
</dbReference>
<dbReference type="Pfam" id="PF04855">
    <property type="entry name" value="SNF5"/>
    <property type="match status" value="1"/>
</dbReference>
<evidence type="ECO:0000313" key="9">
    <source>
        <dbReference type="EMBL" id="CAG8654856.1"/>
    </source>
</evidence>
<keyword evidence="6" id="KW-0479">Metal-binding</keyword>
<feature type="compositionally biased region" description="Polar residues" evidence="7">
    <location>
        <begin position="59"/>
        <end position="73"/>
    </location>
</feature>
<keyword evidence="4" id="KW-0804">Transcription</keyword>
<feature type="compositionally biased region" description="Low complexity" evidence="7">
    <location>
        <begin position="74"/>
        <end position="87"/>
    </location>
</feature>
<dbReference type="EMBL" id="CAJVQB010005169">
    <property type="protein sequence ID" value="CAG8654856.1"/>
    <property type="molecule type" value="Genomic_DNA"/>
</dbReference>
<reference evidence="9 10" key="1">
    <citation type="submission" date="2021-06" db="EMBL/GenBank/DDBJ databases">
        <authorList>
            <person name="Kallberg Y."/>
            <person name="Tangrot J."/>
            <person name="Rosling A."/>
        </authorList>
    </citation>
    <scope>NUCLEOTIDE SEQUENCE [LARGE SCALE GENOMIC DNA]</scope>
    <source>
        <strain evidence="9 10">120-4 pot B 10/14</strain>
    </source>
</reference>
<evidence type="ECO:0000256" key="1">
    <source>
        <dbReference type="ARBA" id="ARBA00004123"/>
    </source>
</evidence>
<keyword evidence="5" id="KW-0539">Nucleus</keyword>
<evidence type="ECO:0000256" key="2">
    <source>
        <dbReference type="ARBA" id="ARBA00010239"/>
    </source>
</evidence>
<comment type="caution">
    <text evidence="9">The sequence shown here is derived from an EMBL/GenBank/DDBJ whole genome shotgun (WGS) entry which is preliminary data.</text>
</comment>
<evidence type="ECO:0000313" key="10">
    <source>
        <dbReference type="Proteomes" id="UP000789901"/>
    </source>
</evidence>
<feature type="region of interest" description="Disordered" evidence="7">
    <location>
        <begin position="580"/>
        <end position="617"/>
    </location>
</feature>
<dbReference type="PROSITE" id="PS50114">
    <property type="entry name" value="GATA_ZN_FINGER_2"/>
    <property type="match status" value="1"/>
</dbReference>
<dbReference type="InterPro" id="IPR006939">
    <property type="entry name" value="SNF5"/>
</dbReference>
<evidence type="ECO:0000256" key="7">
    <source>
        <dbReference type="SAM" id="MobiDB-lite"/>
    </source>
</evidence>
<feature type="region of interest" description="Disordered" evidence="7">
    <location>
        <begin position="498"/>
        <end position="527"/>
    </location>
</feature>
<evidence type="ECO:0000256" key="3">
    <source>
        <dbReference type="ARBA" id="ARBA00023015"/>
    </source>
</evidence>
<dbReference type="Proteomes" id="UP000789901">
    <property type="component" value="Unassembled WGS sequence"/>
</dbReference>
<accession>A0ABN7USR8</accession>
<dbReference type="PANTHER" id="PTHR10019">
    <property type="entry name" value="SNF5"/>
    <property type="match status" value="1"/>
</dbReference>
<feature type="compositionally biased region" description="Basic residues" evidence="7">
    <location>
        <begin position="504"/>
        <end position="514"/>
    </location>
</feature>
<sequence>MDSYPSLPNISQQQQQAGYNNNSLGLPTNPTLLQQSQSQQYANNFASQHPANQRAMNTGIVQQSQQQANFGSTNNQNIQQLGGLGGENNSSLSNPYVFQNHQSLPVTSPTPIPSMSAINNSVYGNQGNINGMGMDVFRPGFNRTIGQMPQQQPVKPYEPAPDLTPVQKEYLDQYVRRDTLYQKALDLQHRRQMAIINEKRKEIAQAEQRYQYRSSPFVFGPGYQGYGNGITGTKFRIVYPNERKRPKRTKEFKLDIAQKEDILVPIRLEIDGTDGYKLRDTFTWNMNETYITPEHFAEVLCDDLHFPASQFAPIIVKQIRDQLQGYIIHPLSSTDPSQPTLTAEVFSALKNSTEDTIEIKEESEIISLNSFIDGNMDDQNSCEELRILIKAMDQFEWDINCQKNDPELFAEILTTELGLGGEFKTAIAHSIREQVQIYVKSLILVGHPFDGSPIQDDDLRQNFLPPVTNIIRREDAVEQHTPLLVELTEAEIDKIEKDRERDARRKRRQTRGRRGVILPDREPPKTHRTLLHNTTVVQDPADENVFLTVPSSGMPPVLRKASSMGYDNYTAISEKSLAPGKMRGRGRATVGGTNIGNNLRGGTPVNSLDSDANTPEGAKKLNRRLTNKDLDEWHCNGCGCPSTSTPLLRKGPNGEKTLCNACGLYFQKNNSLRPNPLNLNDLGTNSPFMENNPSSIDPFSKKGPQHIESYHQNLPSMSITNTSLEVKQQSNTLVKREINAQDNQNLTDSQGITLNTVVSEGLVSAPLIQPVPSIMTATSIPPTSTSHAIASTSANDLPMSTTSSTITVPNALPSNRPVLPEWIIQQRDQLKRKYPRDLFDIIQRPNHHPTEFRIKCSDCPGKLYQPGPELTLGNFEIHLKNKSHRMAVEKRWNPQLAASLLNNETIGNSSNTNTIPGYGHADGASATISVGDIGDHGTNFLGSGTGGTKEIGGTGTPSDISDNVRVYDLNNK</sequence>
<keyword evidence="10" id="KW-1185">Reference proteome</keyword>
<dbReference type="SUPFAM" id="SSF57716">
    <property type="entry name" value="Glucocorticoid receptor-like (DNA-binding domain)"/>
    <property type="match status" value="1"/>
</dbReference>
<feature type="region of interest" description="Disordered" evidence="7">
    <location>
        <begin position="59"/>
        <end position="87"/>
    </location>
</feature>
<evidence type="ECO:0000256" key="6">
    <source>
        <dbReference type="PROSITE-ProRule" id="PRU00094"/>
    </source>
</evidence>
<keyword evidence="6" id="KW-0863">Zinc-finger</keyword>
<dbReference type="CDD" id="cd00202">
    <property type="entry name" value="ZnF_GATA"/>
    <property type="match status" value="1"/>
</dbReference>
<comment type="subcellular location">
    <subcellularLocation>
        <location evidence="1">Nucleus</location>
    </subcellularLocation>
</comment>
<feature type="region of interest" description="Disordered" evidence="7">
    <location>
        <begin position="1"/>
        <end position="31"/>
    </location>
</feature>
<organism evidence="9 10">
    <name type="scientific">Gigaspora margarita</name>
    <dbReference type="NCBI Taxonomy" id="4874"/>
    <lineage>
        <taxon>Eukaryota</taxon>
        <taxon>Fungi</taxon>
        <taxon>Fungi incertae sedis</taxon>
        <taxon>Mucoromycota</taxon>
        <taxon>Glomeromycotina</taxon>
        <taxon>Glomeromycetes</taxon>
        <taxon>Diversisporales</taxon>
        <taxon>Gigasporaceae</taxon>
        <taxon>Gigaspora</taxon>
    </lineage>
</organism>
<comment type="similarity">
    <text evidence="2">Belongs to the SNF5 family.</text>
</comment>
<evidence type="ECO:0000256" key="5">
    <source>
        <dbReference type="ARBA" id="ARBA00023242"/>
    </source>
</evidence>
<keyword evidence="6" id="KW-0862">Zinc</keyword>
<dbReference type="Pfam" id="PF00320">
    <property type="entry name" value="GATA"/>
    <property type="match status" value="1"/>
</dbReference>
<evidence type="ECO:0000259" key="8">
    <source>
        <dbReference type="PROSITE" id="PS50114"/>
    </source>
</evidence>
<evidence type="ECO:0000256" key="4">
    <source>
        <dbReference type="ARBA" id="ARBA00023163"/>
    </source>
</evidence>
<feature type="domain" description="GATA-type" evidence="8">
    <location>
        <begin position="640"/>
        <end position="674"/>
    </location>
</feature>
<gene>
    <name evidence="9" type="ORF">GMARGA_LOCUS9553</name>
</gene>
<dbReference type="InterPro" id="IPR000679">
    <property type="entry name" value="Znf_GATA"/>
</dbReference>
<feature type="compositionally biased region" description="Polar residues" evidence="7">
    <location>
        <begin position="604"/>
        <end position="613"/>
    </location>
</feature>